<dbReference type="GeneID" id="105034741"/>
<evidence type="ECO:0000313" key="5">
    <source>
        <dbReference type="Proteomes" id="UP000504607"/>
    </source>
</evidence>
<evidence type="ECO:0000313" key="8">
    <source>
        <dbReference type="RefSeq" id="XP_019702643.1"/>
    </source>
</evidence>
<evidence type="ECO:0000256" key="1">
    <source>
        <dbReference type="ARBA" id="ARBA00008356"/>
    </source>
</evidence>
<comment type="similarity">
    <text evidence="1">Belongs to the Cdt1 family.</text>
</comment>
<dbReference type="Proteomes" id="UP000504607">
    <property type="component" value="Unplaced"/>
</dbReference>
<dbReference type="SMART" id="SM01075">
    <property type="entry name" value="CDT1"/>
    <property type="match status" value="1"/>
</dbReference>
<accession>A0A6I9QFI4</accession>
<keyword evidence="5" id="KW-1185">Reference proteome</keyword>
<evidence type="ECO:0000256" key="3">
    <source>
        <dbReference type="SAM" id="MobiDB-lite"/>
    </source>
</evidence>
<dbReference type="GO" id="GO:0005634">
    <property type="term" value="C:nucleus"/>
    <property type="evidence" value="ECO:0007669"/>
    <property type="project" value="TreeGrafter"/>
</dbReference>
<name>A0A6I9QFI4_ELAGV</name>
<dbReference type="FunFam" id="1.10.10.1420:FF:000002">
    <property type="entry name" value="CDT1-like protein a chloroplastic"/>
    <property type="match status" value="1"/>
</dbReference>
<evidence type="ECO:0000313" key="7">
    <source>
        <dbReference type="RefSeq" id="XP_010908307.1"/>
    </source>
</evidence>
<dbReference type="SUPFAM" id="SSF46785">
    <property type="entry name" value="Winged helix' DNA-binding domain"/>
    <property type="match status" value="1"/>
</dbReference>
<dbReference type="GO" id="GO:0000076">
    <property type="term" value="P:DNA replication checkpoint signaling"/>
    <property type="evidence" value="ECO:0007669"/>
    <property type="project" value="TreeGrafter"/>
</dbReference>
<evidence type="ECO:0000259" key="4">
    <source>
        <dbReference type="SMART" id="SM01075"/>
    </source>
</evidence>
<dbReference type="GO" id="GO:0070182">
    <property type="term" value="F:DNA polymerase binding"/>
    <property type="evidence" value="ECO:0007669"/>
    <property type="project" value="TreeGrafter"/>
</dbReference>
<proteinExistence type="inferred from homology"/>
<dbReference type="AlphaFoldDB" id="A0A6I9QFI4"/>
<dbReference type="CDD" id="cd08674">
    <property type="entry name" value="Cdt1_m"/>
    <property type="match status" value="1"/>
</dbReference>
<dbReference type="Gene3D" id="1.10.10.1420">
    <property type="entry name" value="DNA replication factor Cdt1, C-terminal WH domain"/>
    <property type="match status" value="1"/>
</dbReference>
<dbReference type="RefSeq" id="XP_019702643.1">
    <property type="nucleotide sequence ID" value="XM_019847084.2"/>
</dbReference>
<dbReference type="RefSeq" id="XP_010908306.1">
    <property type="nucleotide sequence ID" value="XM_010910004.3"/>
</dbReference>
<dbReference type="GO" id="GO:0003677">
    <property type="term" value="F:DNA binding"/>
    <property type="evidence" value="ECO:0007669"/>
    <property type="project" value="InterPro"/>
</dbReference>
<dbReference type="InterPro" id="IPR014939">
    <property type="entry name" value="CDT1_Gemini-bd-like"/>
</dbReference>
<dbReference type="InterPro" id="IPR045173">
    <property type="entry name" value="Cdt1"/>
</dbReference>
<gene>
    <name evidence="6 7 8" type="primary">LOC105034741</name>
</gene>
<feature type="region of interest" description="Disordered" evidence="3">
    <location>
        <begin position="326"/>
        <end position="400"/>
    </location>
</feature>
<dbReference type="GO" id="GO:0030174">
    <property type="term" value="P:regulation of DNA-templated DNA replication initiation"/>
    <property type="evidence" value="ECO:0007669"/>
    <property type="project" value="InterPro"/>
</dbReference>
<evidence type="ECO:0000313" key="6">
    <source>
        <dbReference type="RefSeq" id="XP_010908306.1"/>
    </source>
</evidence>
<dbReference type="GO" id="GO:0071163">
    <property type="term" value="P:DNA replication preinitiation complex assembly"/>
    <property type="evidence" value="ECO:0007669"/>
    <property type="project" value="InterPro"/>
</dbReference>
<dbReference type="InterPro" id="IPR038090">
    <property type="entry name" value="Cdt1_C_WH_dom_sf"/>
</dbReference>
<dbReference type="PANTHER" id="PTHR28637:SF13">
    <property type="entry name" value="EXPRESSED PROTEIN"/>
    <property type="match status" value="1"/>
</dbReference>
<dbReference type="OrthoDB" id="341730at2759"/>
<feature type="compositionally biased region" description="Basic and acidic residues" evidence="3">
    <location>
        <begin position="328"/>
        <end position="344"/>
    </location>
</feature>
<dbReference type="KEGG" id="egu:105034741"/>
<dbReference type="RefSeq" id="XP_010908307.1">
    <property type="nucleotide sequence ID" value="XM_010910005.3"/>
</dbReference>
<dbReference type="Pfam" id="PF16679">
    <property type="entry name" value="CDT1_C"/>
    <property type="match status" value="1"/>
</dbReference>
<dbReference type="GO" id="GO:0000278">
    <property type="term" value="P:mitotic cell cycle"/>
    <property type="evidence" value="ECO:0007669"/>
    <property type="project" value="TreeGrafter"/>
</dbReference>
<dbReference type="InterPro" id="IPR036390">
    <property type="entry name" value="WH_DNA-bd_sf"/>
</dbReference>
<feature type="domain" description="CDT1 Geminin-binding" evidence="4">
    <location>
        <begin position="125"/>
        <end position="255"/>
    </location>
</feature>
<dbReference type="Pfam" id="PF08839">
    <property type="entry name" value="CDT1"/>
    <property type="match status" value="1"/>
</dbReference>
<protein>
    <submittedName>
        <fullName evidence="6 7">CDT1-like protein a, chloroplastic</fullName>
    </submittedName>
</protein>
<dbReference type="PANTHER" id="PTHR28637">
    <property type="entry name" value="DNA REPLICATION FACTOR CDT1"/>
    <property type="match status" value="1"/>
</dbReference>
<sequence length="587" mass="66088">MEDEKCEKQTPTQFRCKQIIPGVSSNESSSAAIQIVNTDKKEDHVSIFASPTPEKPERSSKLEVITSFVRKNLVGSFQDEDVVGQSAVSHENTHLISDEDLSVSNFSEQSSHVLSTSLKDKAIELPEKYKPLVNLFNRMESSIRLLHLRKKLPTFQNIRTQVEVLTKRKFLCSHLAQMKYVFSEAIQIEKILMHDEKSLCMNPDLKISLLLDVVECTHPEQSMSMALCQAFYERLVDFFNKHTEDTDIPEAMLPEPFNLTNPSLLLKRLPDESSSELPRTTFVDLESLSSASHFPSSFQRQFSQKVIMPETQTSQLLSATASMESMISDDKAKGNRESPQKQDRSSSVLTHKASVEVISTPNRYLVSHHSESTPAKGNSSLHDVMTDTPAQQTPKRPMPTPHDKMVIENENTAAEFRLTSSARRSLIYSPSKTEGSMIAPVVFMAERNKAIQYSSHQAGREISGSLVNPCVVHDVVPGTIEDHEVDQMGRRKRQETLACLPDIFDTICIISRSTDCSLITKQELVHKILSNNLEIEETREVEEQLELLEELVPDWICKKAVSSGDLLYCIKQTSDPKSVRARLIEAV</sequence>
<feature type="compositionally biased region" description="Polar residues" evidence="3">
    <location>
        <begin position="372"/>
        <end position="381"/>
    </location>
</feature>
<keyword evidence="2" id="KW-0131">Cell cycle</keyword>
<dbReference type="InterPro" id="IPR032054">
    <property type="entry name" value="Cdt1_C"/>
</dbReference>
<organism evidence="7">
    <name type="scientific">Elaeis guineensis var. tenera</name>
    <name type="common">Oil palm</name>
    <dbReference type="NCBI Taxonomy" id="51953"/>
    <lineage>
        <taxon>Eukaryota</taxon>
        <taxon>Viridiplantae</taxon>
        <taxon>Streptophyta</taxon>
        <taxon>Embryophyta</taxon>
        <taxon>Tracheophyta</taxon>
        <taxon>Spermatophyta</taxon>
        <taxon>Magnoliopsida</taxon>
        <taxon>Liliopsida</taxon>
        <taxon>Arecaceae</taxon>
        <taxon>Arecoideae</taxon>
        <taxon>Cocoseae</taxon>
        <taxon>Elaeidinae</taxon>
        <taxon>Elaeis</taxon>
    </lineage>
</organism>
<evidence type="ECO:0000256" key="2">
    <source>
        <dbReference type="ARBA" id="ARBA00023306"/>
    </source>
</evidence>
<reference evidence="7" key="1">
    <citation type="submission" date="2022-04" db="UniProtKB">
        <authorList>
            <consortium name="RefSeq"/>
        </authorList>
    </citation>
    <scope>IDENTIFICATION</scope>
</reference>